<dbReference type="RefSeq" id="WP_089761937.1">
    <property type="nucleotide sequence ID" value="NZ_FNGO01000029.1"/>
</dbReference>
<name>A0A1G9SJZ0_9FIRM</name>
<proteinExistence type="predicted"/>
<evidence type="ECO:0000313" key="2">
    <source>
        <dbReference type="Proteomes" id="UP000199476"/>
    </source>
</evidence>
<organism evidence="1 2">
    <name type="scientific">Halarsenatibacter silvermanii</name>
    <dbReference type="NCBI Taxonomy" id="321763"/>
    <lineage>
        <taxon>Bacteria</taxon>
        <taxon>Bacillati</taxon>
        <taxon>Bacillota</taxon>
        <taxon>Clostridia</taxon>
        <taxon>Halanaerobiales</taxon>
        <taxon>Halarsenatibacteraceae</taxon>
        <taxon>Halarsenatibacter</taxon>
    </lineage>
</organism>
<dbReference type="STRING" id="321763.SAMN04488692_12923"/>
<dbReference type="AlphaFoldDB" id="A0A1G9SJZ0"/>
<keyword evidence="2" id="KW-1185">Reference proteome</keyword>
<evidence type="ECO:0000313" key="1">
    <source>
        <dbReference type="EMBL" id="SDM35731.1"/>
    </source>
</evidence>
<dbReference type="Proteomes" id="UP000199476">
    <property type="component" value="Unassembled WGS sequence"/>
</dbReference>
<accession>A0A1G9SJZ0</accession>
<sequence>MKIKRWIAVGLRWPGKIIGFLLRKTGISGGDADSPAGVNLNHYNQKFLGYRCLNCGIFFAQDEFGHRVDVFTSTEIRKPYQKYSDEYQKHKPVINNPDKETTDYCPECSSNREEIRRFELIYSDEEKDEM</sequence>
<gene>
    <name evidence="1" type="ORF">SAMN04488692_12923</name>
</gene>
<reference evidence="1 2" key="1">
    <citation type="submission" date="2016-10" db="EMBL/GenBank/DDBJ databases">
        <authorList>
            <person name="de Groot N.N."/>
        </authorList>
    </citation>
    <scope>NUCLEOTIDE SEQUENCE [LARGE SCALE GENOMIC DNA]</scope>
    <source>
        <strain evidence="1 2">SLAS-1</strain>
    </source>
</reference>
<dbReference type="EMBL" id="FNGO01000029">
    <property type="protein sequence ID" value="SDM35731.1"/>
    <property type="molecule type" value="Genomic_DNA"/>
</dbReference>
<protein>
    <submittedName>
        <fullName evidence="1">Uncharacterized protein</fullName>
    </submittedName>
</protein>